<feature type="region of interest" description="Disordered" evidence="1">
    <location>
        <begin position="20"/>
        <end position="44"/>
    </location>
</feature>
<dbReference type="AlphaFoldDB" id="A0A9D4N4J3"/>
<evidence type="ECO:0000256" key="1">
    <source>
        <dbReference type="SAM" id="MobiDB-lite"/>
    </source>
</evidence>
<accession>A0A9D4N4J3</accession>
<comment type="caution">
    <text evidence="2">The sequence shown here is derived from an EMBL/GenBank/DDBJ whole genome shotgun (WGS) entry which is preliminary data.</text>
</comment>
<sequence>MSNLLVLHVWAQCRQPQCLPQAGKQPGQPSLHQAGHTGPQVDPGLYQHCKQAKYKGGPGSCERQKLPL</sequence>
<name>A0A9D4N4J3_DREPO</name>
<evidence type="ECO:0000313" key="3">
    <source>
        <dbReference type="Proteomes" id="UP000828390"/>
    </source>
</evidence>
<reference evidence="2" key="2">
    <citation type="submission" date="2020-11" db="EMBL/GenBank/DDBJ databases">
        <authorList>
            <person name="McCartney M.A."/>
            <person name="Auch B."/>
            <person name="Kono T."/>
            <person name="Mallez S."/>
            <person name="Becker A."/>
            <person name="Gohl D.M."/>
            <person name="Silverstein K.A.T."/>
            <person name="Koren S."/>
            <person name="Bechman K.B."/>
            <person name="Herman A."/>
            <person name="Abrahante J.E."/>
            <person name="Garbe J."/>
        </authorList>
    </citation>
    <scope>NUCLEOTIDE SEQUENCE</scope>
    <source>
        <strain evidence="2">Duluth1</strain>
        <tissue evidence="2">Whole animal</tissue>
    </source>
</reference>
<gene>
    <name evidence="2" type="ORF">DPMN_011668</name>
</gene>
<protein>
    <submittedName>
        <fullName evidence="2">Uncharacterized protein</fullName>
    </submittedName>
</protein>
<organism evidence="2 3">
    <name type="scientific">Dreissena polymorpha</name>
    <name type="common">Zebra mussel</name>
    <name type="synonym">Mytilus polymorpha</name>
    <dbReference type="NCBI Taxonomy" id="45954"/>
    <lineage>
        <taxon>Eukaryota</taxon>
        <taxon>Metazoa</taxon>
        <taxon>Spiralia</taxon>
        <taxon>Lophotrochozoa</taxon>
        <taxon>Mollusca</taxon>
        <taxon>Bivalvia</taxon>
        <taxon>Autobranchia</taxon>
        <taxon>Heteroconchia</taxon>
        <taxon>Euheterodonta</taxon>
        <taxon>Imparidentia</taxon>
        <taxon>Neoheterodontei</taxon>
        <taxon>Myida</taxon>
        <taxon>Dreissenoidea</taxon>
        <taxon>Dreissenidae</taxon>
        <taxon>Dreissena</taxon>
    </lineage>
</organism>
<evidence type="ECO:0000313" key="2">
    <source>
        <dbReference type="EMBL" id="KAH3887650.1"/>
    </source>
</evidence>
<proteinExistence type="predicted"/>
<dbReference type="Proteomes" id="UP000828390">
    <property type="component" value="Unassembled WGS sequence"/>
</dbReference>
<keyword evidence="3" id="KW-1185">Reference proteome</keyword>
<reference evidence="2" key="1">
    <citation type="journal article" date="2019" name="bioRxiv">
        <title>The Genome of the Zebra Mussel, Dreissena polymorpha: A Resource for Invasive Species Research.</title>
        <authorList>
            <person name="McCartney M.A."/>
            <person name="Auch B."/>
            <person name="Kono T."/>
            <person name="Mallez S."/>
            <person name="Zhang Y."/>
            <person name="Obille A."/>
            <person name="Becker A."/>
            <person name="Abrahante J.E."/>
            <person name="Garbe J."/>
            <person name="Badalamenti J.P."/>
            <person name="Herman A."/>
            <person name="Mangelson H."/>
            <person name="Liachko I."/>
            <person name="Sullivan S."/>
            <person name="Sone E.D."/>
            <person name="Koren S."/>
            <person name="Silverstein K.A.T."/>
            <person name="Beckman K.B."/>
            <person name="Gohl D.M."/>
        </authorList>
    </citation>
    <scope>NUCLEOTIDE SEQUENCE</scope>
    <source>
        <strain evidence="2">Duluth1</strain>
        <tissue evidence="2">Whole animal</tissue>
    </source>
</reference>
<dbReference type="EMBL" id="JAIWYP010000001">
    <property type="protein sequence ID" value="KAH3887650.1"/>
    <property type="molecule type" value="Genomic_DNA"/>
</dbReference>